<dbReference type="EMBL" id="CP001322">
    <property type="protein sequence ID" value="ACL02217.1"/>
    <property type="molecule type" value="Genomic_DNA"/>
</dbReference>
<keyword evidence="1" id="KW-0812">Transmembrane</keyword>
<keyword evidence="3" id="KW-1185">Reference proteome</keyword>
<keyword evidence="1" id="KW-0472">Membrane</keyword>
<sequence length="41" mass="4576">MKKTEYRKLVSTCMTFAFAGVGLTGLIAVFGRTFRVNPILH</sequence>
<gene>
    <name evidence="2" type="ordered locus">Dalk_0510</name>
</gene>
<reference evidence="2 3" key="1">
    <citation type="journal article" date="2012" name="Environ. Microbiol.">
        <title>The genome sequence of Desulfatibacillum alkenivorans AK-01: a blueprint for anaerobic alkane oxidation.</title>
        <authorList>
            <person name="Callaghan A.V."/>
            <person name="Morris B.E."/>
            <person name="Pereira I.A."/>
            <person name="McInerney M.J."/>
            <person name="Austin R.N."/>
            <person name="Groves J.T."/>
            <person name="Kukor J.J."/>
            <person name="Suflita J.M."/>
            <person name="Young L.Y."/>
            <person name="Zylstra G.J."/>
            <person name="Wawrik B."/>
        </authorList>
    </citation>
    <scope>NUCLEOTIDE SEQUENCE [LARGE SCALE GENOMIC DNA]</scope>
    <source>
        <strain evidence="2 3">AK-01</strain>
    </source>
</reference>
<keyword evidence="1" id="KW-1133">Transmembrane helix</keyword>
<evidence type="ECO:0000256" key="1">
    <source>
        <dbReference type="SAM" id="Phobius"/>
    </source>
</evidence>
<dbReference type="Proteomes" id="UP000000739">
    <property type="component" value="Chromosome"/>
</dbReference>
<accession>B8FHC9</accession>
<feature type="transmembrane region" description="Helical" evidence="1">
    <location>
        <begin position="12"/>
        <end position="31"/>
    </location>
</feature>
<organism evidence="2 3">
    <name type="scientific">Desulfatibacillum aliphaticivorans</name>
    <dbReference type="NCBI Taxonomy" id="218208"/>
    <lineage>
        <taxon>Bacteria</taxon>
        <taxon>Pseudomonadati</taxon>
        <taxon>Thermodesulfobacteriota</taxon>
        <taxon>Desulfobacteria</taxon>
        <taxon>Desulfobacterales</taxon>
        <taxon>Desulfatibacillaceae</taxon>
        <taxon>Desulfatibacillum</taxon>
    </lineage>
</organism>
<dbReference type="KEGG" id="dal:Dalk_0510"/>
<name>B8FHC9_DESAL</name>
<protein>
    <submittedName>
        <fullName evidence="2">Uncharacterized protein</fullName>
    </submittedName>
</protein>
<evidence type="ECO:0000313" key="3">
    <source>
        <dbReference type="Proteomes" id="UP000000739"/>
    </source>
</evidence>
<dbReference type="RefSeq" id="WP_012609657.1">
    <property type="nucleotide sequence ID" value="NC_011768.1"/>
</dbReference>
<dbReference type="HOGENOM" id="CLU_3268951_0_0_7"/>
<proteinExistence type="predicted"/>
<evidence type="ECO:0000313" key="2">
    <source>
        <dbReference type="EMBL" id="ACL02217.1"/>
    </source>
</evidence>
<dbReference type="AlphaFoldDB" id="B8FHC9"/>